<evidence type="ECO:0000256" key="8">
    <source>
        <dbReference type="ARBA" id="ARBA00023170"/>
    </source>
</evidence>
<evidence type="ECO:0000256" key="3">
    <source>
        <dbReference type="ARBA" id="ARBA00022692"/>
    </source>
</evidence>
<gene>
    <name evidence="14" type="ORF">AB6A40_003519</name>
</gene>
<feature type="transmembrane region" description="Helical" evidence="12">
    <location>
        <begin position="130"/>
        <end position="153"/>
    </location>
</feature>
<dbReference type="GO" id="GO:0004993">
    <property type="term" value="F:G protein-coupled serotonin receptor activity"/>
    <property type="evidence" value="ECO:0007669"/>
    <property type="project" value="UniProtKB-ARBA"/>
</dbReference>
<evidence type="ECO:0000256" key="11">
    <source>
        <dbReference type="SAM" id="MobiDB-lite"/>
    </source>
</evidence>
<evidence type="ECO:0000256" key="12">
    <source>
        <dbReference type="SAM" id="Phobius"/>
    </source>
</evidence>
<keyword evidence="15" id="KW-1185">Reference proteome</keyword>
<dbReference type="PROSITE" id="PS00237">
    <property type="entry name" value="G_PROTEIN_RECEP_F1_1"/>
    <property type="match status" value="1"/>
</dbReference>
<feature type="transmembrane region" description="Helical" evidence="12">
    <location>
        <begin position="367"/>
        <end position="389"/>
    </location>
</feature>
<feature type="region of interest" description="Disordered" evidence="11">
    <location>
        <begin position="250"/>
        <end position="277"/>
    </location>
</feature>
<dbReference type="EMBL" id="JBGFUD010001832">
    <property type="protein sequence ID" value="MFH4976810.1"/>
    <property type="molecule type" value="Genomic_DNA"/>
</dbReference>
<evidence type="ECO:0000256" key="1">
    <source>
        <dbReference type="ARBA" id="ARBA00004651"/>
    </source>
</evidence>
<dbReference type="SUPFAM" id="SSF81321">
    <property type="entry name" value="Family A G protein-coupled receptor-like"/>
    <property type="match status" value="1"/>
</dbReference>
<feature type="transmembrane region" description="Helical" evidence="12">
    <location>
        <begin position="80"/>
        <end position="109"/>
    </location>
</feature>
<keyword evidence="5 10" id="KW-0297">G-protein coupled receptor</keyword>
<dbReference type="PANTHER" id="PTHR24248">
    <property type="entry name" value="ADRENERGIC RECEPTOR-RELATED G-PROTEIN COUPLED RECEPTOR"/>
    <property type="match status" value="1"/>
</dbReference>
<feature type="transmembrane region" description="Helical" evidence="12">
    <location>
        <begin position="183"/>
        <end position="205"/>
    </location>
</feature>
<keyword evidence="7" id="KW-1015">Disulfide bond</keyword>
<evidence type="ECO:0000256" key="10">
    <source>
        <dbReference type="RuleBase" id="RU000688"/>
    </source>
</evidence>
<keyword evidence="4 12" id="KW-1133">Transmembrane helix</keyword>
<feature type="compositionally biased region" description="Basic and acidic residues" evidence="11">
    <location>
        <begin position="254"/>
        <end position="273"/>
    </location>
</feature>
<dbReference type="PROSITE" id="PS50262">
    <property type="entry name" value="G_PROTEIN_RECEP_F1_2"/>
    <property type="match status" value="1"/>
</dbReference>
<feature type="transmembrane region" description="Helical" evidence="12">
    <location>
        <begin position="52"/>
        <end position="74"/>
    </location>
</feature>
<dbReference type="Gene3D" id="1.20.1070.10">
    <property type="entry name" value="Rhodopsin 7-helix transmembrane proteins"/>
    <property type="match status" value="1"/>
</dbReference>
<comment type="similarity">
    <text evidence="10">Belongs to the G-protein coupled receptor 1 family.</text>
</comment>
<name>A0ABD6EAZ6_9BILA</name>
<protein>
    <recommendedName>
        <fullName evidence="13">G-protein coupled receptors family 1 profile domain-containing protein</fullName>
    </recommendedName>
</protein>
<feature type="transmembrane region" description="Helical" evidence="12">
    <location>
        <begin position="12"/>
        <end position="40"/>
    </location>
</feature>
<keyword evidence="3 10" id="KW-0812">Transmembrane</keyword>
<dbReference type="InterPro" id="IPR000276">
    <property type="entry name" value="GPCR_Rhodpsn"/>
</dbReference>
<keyword evidence="6 12" id="KW-0472">Membrane</keyword>
<evidence type="ECO:0000256" key="6">
    <source>
        <dbReference type="ARBA" id="ARBA00023136"/>
    </source>
</evidence>
<dbReference type="GO" id="GO:0005886">
    <property type="term" value="C:plasma membrane"/>
    <property type="evidence" value="ECO:0007669"/>
    <property type="project" value="UniProtKB-SubCell"/>
</dbReference>
<dbReference type="AlphaFoldDB" id="A0ABD6EAZ6"/>
<keyword evidence="9 10" id="KW-0807">Transducer</keyword>
<dbReference type="PANTHER" id="PTHR24248:SF199">
    <property type="entry name" value="IP13425P-RELATED"/>
    <property type="match status" value="1"/>
</dbReference>
<feature type="domain" description="G-protein coupled receptors family 1 profile" evidence="13">
    <location>
        <begin position="31"/>
        <end position="386"/>
    </location>
</feature>
<evidence type="ECO:0000313" key="15">
    <source>
        <dbReference type="Proteomes" id="UP001608902"/>
    </source>
</evidence>
<feature type="transmembrane region" description="Helical" evidence="12">
    <location>
        <begin position="335"/>
        <end position="355"/>
    </location>
</feature>
<comment type="subcellular location">
    <subcellularLocation>
        <location evidence="1">Cell membrane</location>
        <topology evidence="1">Multi-pass membrane protein</topology>
    </subcellularLocation>
</comment>
<organism evidence="14 15">
    <name type="scientific">Gnathostoma spinigerum</name>
    <dbReference type="NCBI Taxonomy" id="75299"/>
    <lineage>
        <taxon>Eukaryota</taxon>
        <taxon>Metazoa</taxon>
        <taxon>Ecdysozoa</taxon>
        <taxon>Nematoda</taxon>
        <taxon>Chromadorea</taxon>
        <taxon>Rhabditida</taxon>
        <taxon>Spirurina</taxon>
        <taxon>Gnathostomatomorpha</taxon>
        <taxon>Gnathostomatoidea</taxon>
        <taxon>Gnathostomatidae</taxon>
        <taxon>Gnathostoma</taxon>
    </lineage>
</organism>
<dbReference type="Proteomes" id="UP001608902">
    <property type="component" value="Unassembled WGS sequence"/>
</dbReference>
<keyword evidence="2" id="KW-1003">Cell membrane</keyword>
<evidence type="ECO:0000256" key="5">
    <source>
        <dbReference type="ARBA" id="ARBA00023040"/>
    </source>
</evidence>
<evidence type="ECO:0000256" key="7">
    <source>
        <dbReference type="ARBA" id="ARBA00023157"/>
    </source>
</evidence>
<dbReference type="InterPro" id="IPR017452">
    <property type="entry name" value="GPCR_Rhodpsn_7TM"/>
</dbReference>
<comment type="caution">
    <text evidence="14">The sequence shown here is derived from an EMBL/GenBank/DDBJ whole genome shotgun (WGS) entry which is preliminary data.</text>
</comment>
<accession>A0ABD6EAZ6</accession>
<evidence type="ECO:0000256" key="2">
    <source>
        <dbReference type="ARBA" id="ARBA00022475"/>
    </source>
</evidence>
<evidence type="ECO:0000259" key="13">
    <source>
        <dbReference type="PROSITE" id="PS50262"/>
    </source>
</evidence>
<evidence type="ECO:0000313" key="14">
    <source>
        <dbReference type="EMBL" id="MFH4976810.1"/>
    </source>
</evidence>
<reference evidence="14 15" key="1">
    <citation type="submission" date="2024-08" db="EMBL/GenBank/DDBJ databases">
        <title>Gnathostoma spinigerum genome.</title>
        <authorList>
            <person name="Gonzalez-Bertolin B."/>
            <person name="Monzon S."/>
            <person name="Zaballos A."/>
            <person name="Jimenez P."/>
            <person name="Dekumyoy P."/>
            <person name="Varona S."/>
            <person name="Cuesta I."/>
            <person name="Sumanam S."/>
            <person name="Adisakwattana P."/>
            <person name="Gasser R.B."/>
            <person name="Hernandez-Gonzalez A."/>
            <person name="Young N.D."/>
            <person name="Perteguer M.J."/>
        </authorList>
    </citation>
    <scope>NUCLEOTIDE SEQUENCE [LARGE SCALE GENOMIC DNA]</scope>
    <source>
        <strain evidence="14">AL3</strain>
        <tissue evidence="14">Liver</tissue>
    </source>
</reference>
<evidence type="ECO:0000256" key="9">
    <source>
        <dbReference type="ARBA" id="ARBA00023224"/>
    </source>
</evidence>
<proteinExistence type="inferred from homology"/>
<dbReference type="Pfam" id="PF00001">
    <property type="entry name" value="7tm_1"/>
    <property type="match status" value="1"/>
</dbReference>
<keyword evidence="8 10" id="KW-0675">Receptor</keyword>
<evidence type="ECO:0000256" key="4">
    <source>
        <dbReference type="ARBA" id="ARBA00022989"/>
    </source>
</evidence>
<sequence>MDGALFNGSGHLYSIGLLCLFSVLIMLALFGNLLVCAAVYWDRTLRRQHENLFLVSLAVSDLLVSLLVMVFAAANDLLGYWPFGAIYCQVWVCLDITCSTASILNLCAIAMDRYWHISRPLIYISRRKSIYVIIVVWIISLLVGAVQIVLAIAQHGLSGLSTKVIGTHDNVSLPVCNFMLQPMYAIGSSMCSFFVPAVIMLLLYVRLYFYARQHVHGIRSQFENATNFLLLQLSSERVREAASTKLLLRGREHHRSERSNSAKHRETADRSSDGRPLITAVGNTKQMKKRFQNFLLCLRCKRREDIYHNSVPPGPNMPSLPHGSSVSDQKARMTLGVIMGTFLICWLPFFIINILRSLAPDAVSHRFFQAVTWLGYANSTANPLIYSILNRDFRCAFKRILSRIFSCSELFENKKKILTKKTKRRTTVETSDRVSSNRLSKISDLNSSRVSLTEKLDIL</sequence>
<dbReference type="PRINTS" id="PR00237">
    <property type="entry name" value="GPCRRHODOPSN"/>
</dbReference>
<dbReference type="SMART" id="SM01381">
    <property type="entry name" value="7TM_GPCR_Srsx"/>
    <property type="match status" value="1"/>
</dbReference>